<dbReference type="EMBL" id="AP021927">
    <property type="protein sequence ID" value="BBQ32304.1"/>
    <property type="molecule type" value="Genomic_DNA"/>
</dbReference>
<sequence length="1153" mass="122947">MPITAKDIVIYESARLTDEDNGGGLPTGRLVIDGQVNNLFPDTSRLDRTQGRVNIRKIFGGVAVDTQEVYLGSHFMVSKDAADSHVNMIAFAGTPTDTRAEVKNAIESYLVPGISARMYLLGDQYKGQRMLLAFQEVSAPEPELGGTLLLWGVEPDTKAAYEQYVKIAEYEAHEQTFTYEHNGEFKTLLRRVCTLKITARLAFTFYGGTPYPTGSTTSNGNQVADVLTTTVADAARYYGVAALARSAQPGDLQVRVNSVYKPIVPSAYGENLLTDRSAATDLAIMQPAGNAVTRPLQFALVAGSQTRSYLERVPTRGSLQLTIDGGVFKDNGSGELKFQSGNNNFSKLTVNFETGQVDAWRNAGSFTGSATASYIPAVRILGNLISVSREVTPATRTFNWTFDFSAAIPMPGTVRVLYRALGKWQQLEDNGSGQLVGQGSGTQNFVTGSLAVTTAALPDAESEIIVQYQPAQGIAVELLLGSKTVGKHQRLELPDGILPGSLQVSWVNGSTGYSLTSNDQGELSGSGSGTVSEVDGLIEFTPSVLPSDGLYSLTYTPDSRLLGEVVIPGAGNQSASGSVGQAFKPRSFLLRYAVRRFNHAGRFHAQGDGYYTTQVIDIRDDGAGNLLRDGAVVGTIDNTTGAFSFSWSQSYSYQYYITEQGYQTVNLQEEMVGPGSWQALEMGPGAAPITSQVNAPELDFLLGKPNILTGSLWFTDGSTHYIERDGILWKNPDSRTGAGSRVGRVDLGIGRVVLSDLNGFTGNLTLLSCARVVTAAFANALTFRTPGSPLKQANFQLIAVAFDGSLVNASADAQGDLVGEGVTGTVNTNTGVVKATFAKPIMASSARYNTVLLTALPLDAARIGLDPVRLPADGKVPIYQDGDTLVLSHTASQVVGEPAGGAVLDAGRDYVADFYLVGANGKRLAPSQYTEDRDSGLLTLNAGYSLVDDTGAAVTAPLTFVNRIEHMSLVLDVQISGDLTLADPLVHDYPAGETMVSSCLQFGDRFASWANNFVQQSWNSASPNWGSAPVGGAISANYNWADHPLQVTDRGAVDEQWALVFTGTSTYNVIGKTRGLIASGNLTTDLAPLNPNTGTPFFVLEAAGFSSGWAGNNVVRFDTSSALAPIWLLRCISVGRATHPDDRFEVFQRGDAD</sequence>
<reference evidence="1 2" key="1">
    <citation type="submission" date="2019-12" db="EMBL/GenBank/DDBJ databases">
        <title>complete genome sequences of Aeromonas caviae str. WP2-W18-ESBL-01 isolated from wastewater treatment plant effluent.</title>
        <authorList>
            <person name="Sekizuka T."/>
            <person name="Itokawa K."/>
            <person name="Yatsu K."/>
            <person name="Inamine Y."/>
            <person name="Kuroda M."/>
        </authorList>
    </citation>
    <scope>NUCLEOTIDE SEQUENCE [LARGE SCALE GENOMIC DNA]</scope>
    <source>
        <strain evidence="1 2">WP2-W18-ESBL-01</strain>
    </source>
</reference>
<protein>
    <recommendedName>
        <fullName evidence="3">Curculin (Mannose-binding) lectin protein</fullName>
    </recommendedName>
</protein>
<evidence type="ECO:0000313" key="1">
    <source>
        <dbReference type="EMBL" id="BBQ32304.1"/>
    </source>
</evidence>
<proteinExistence type="predicted"/>
<dbReference type="RefSeq" id="WP_182935460.1">
    <property type="nucleotide sequence ID" value="NZ_AP021927.1"/>
</dbReference>
<dbReference type="AlphaFoldDB" id="A0A6S4TBB8"/>
<name>A0A6S4TBB8_AERCA</name>
<evidence type="ECO:0008006" key="3">
    <source>
        <dbReference type="Google" id="ProtNLM"/>
    </source>
</evidence>
<accession>A0A6S4TBB8</accession>
<gene>
    <name evidence="1" type="ORF">WP2W18E01_38860</name>
</gene>
<dbReference type="Proteomes" id="UP000515756">
    <property type="component" value="Chromosome"/>
</dbReference>
<evidence type="ECO:0000313" key="2">
    <source>
        <dbReference type="Proteomes" id="UP000515756"/>
    </source>
</evidence>
<organism evidence="1 2">
    <name type="scientific">Aeromonas caviae</name>
    <name type="common">Aeromonas punctata</name>
    <dbReference type="NCBI Taxonomy" id="648"/>
    <lineage>
        <taxon>Bacteria</taxon>
        <taxon>Pseudomonadati</taxon>
        <taxon>Pseudomonadota</taxon>
        <taxon>Gammaproteobacteria</taxon>
        <taxon>Aeromonadales</taxon>
        <taxon>Aeromonadaceae</taxon>
        <taxon>Aeromonas</taxon>
    </lineage>
</organism>